<organism evidence="1 2">
    <name type="scientific">Pilimelia terevasa</name>
    <dbReference type="NCBI Taxonomy" id="53372"/>
    <lineage>
        <taxon>Bacteria</taxon>
        <taxon>Bacillati</taxon>
        <taxon>Actinomycetota</taxon>
        <taxon>Actinomycetes</taxon>
        <taxon>Micromonosporales</taxon>
        <taxon>Micromonosporaceae</taxon>
        <taxon>Pilimelia</taxon>
    </lineage>
</organism>
<dbReference type="Gene3D" id="3.40.50.720">
    <property type="entry name" value="NAD(P)-binding Rossmann-like Domain"/>
    <property type="match status" value="1"/>
</dbReference>
<reference evidence="1" key="2">
    <citation type="submission" date="2020-09" db="EMBL/GenBank/DDBJ databases">
        <authorList>
            <person name="Sun Q."/>
            <person name="Ohkuma M."/>
        </authorList>
    </citation>
    <scope>NUCLEOTIDE SEQUENCE</scope>
    <source>
        <strain evidence="1">JCM 3091</strain>
    </source>
</reference>
<gene>
    <name evidence="1" type="ORF">GCM10010124_07050</name>
</gene>
<evidence type="ECO:0000313" key="1">
    <source>
        <dbReference type="EMBL" id="GGK17085.1"/>
    </source>
</evidence>
<sequence>MRRAPPPARPTLIPGLARVWRGPDVLQLGVEPGPTCVVVLPHPALGRVVDLLDGALTVPALVTRAAHDGVPAAYVHALLEALTHAGVLVPAAHLYPARLPPARRRRLTAEAAALALAEPWRSPAAALQARSAARVRLTGDGPLLSGVARELARAGLGRLDPVPAVRSRRVAVCAEIAAAAPDVDCAPLARDPTVVVHVGLVGPAALVALGHARRRQPHLLVGVRGSVVAVGPLVPPSGGPCLECLDRHRADRDPGWPRLAGQLGVGAGPAGAVALGAGAAYAAGQVLAVVDGRAPHTIGAVVEFDRDGVPRRRRWDRHPWCPCTGSPPTPTGVRAGPVWATI</sequence>
<dbReference type="EMBL" id="BMQC01000002">
    <property type="protein sequence ID" value="GGK17085.1"/>
    <property type="molecule type" value="Genomic_DNA"/>
</dbReference>
<dbReference type="GO" id="GO:0008641">
    <property type="term" value="F:ubiquitin-like modifier activating enzyme activity"/>
    <property type="evidence" value="ECO:0007669"/>
    <property type="project" value="InterPro"/>
</dbReference>
<dbReference type="Gene3D" id="3.90.930.60">
    <property type="match status" value="1"/>
</dbReference>
<evidence type="ECO:0008006" key="3">
    <source>
        <dbReference type="Google" id="ProtNLM"/>
    </source>
</evidence>
<accession>A0A8J3BKE5</accession>
<keyword evidence="2" id="KW-1185">Reference proteome</keyword>
<comment type="caution">
    <text evidence="1">The sequence shown here is derived from an EMBL/GenBank/DDBJ whole genome shotgun (WGS) entry which is preliminary data.</text>
</comment>
<proteinExistence type="predicted"/>
<dbReference type="Proteomes" id="UP000662200">
    <property type="component" value="Unassembled WGS sequence"/>
</dbReference>
<dbReference type="AlphaFoldDB" id="A0A8J3BKE5"/>
<evidence type="ECO:0000313" key="2">
    <source>
        <dbReference type="Proteomes" id="UP000662200"/>
    </source>
</evidence>
<name>A0A8J3BKE5_9ACTN</name>
<dbReference type="SUPFAM" id="SSF69572">
    <property type="entry name" value="Activating enzymes of the ubiquitin-like proteins"/>
    <property type="match status" value="1"/>
</dbReference>
<dbReference type="InterPro" id="IPR035985">
    <property type="entry name" value="Ubiquitin-activating_enz"/>
</dbReference>
<reference evidence="1" key="1">
    <citation type="journal article" date="2014" name="Int. J. Syst. Evol. Microbiol.">
        <title>Complete genome sequence of Corynebacterium casei LMG S-19264T (=DSM 44701T), isolated from a smear-ripened cheese.</title>
        <authorList>
            <consortium name="US DOE Joint Genome Institute (JGI-PGF)"/>
            <person name="Walter F."/>
            <person name="Albersmeier A."/>
            <person name="Kalinowski J."/>
            <person name="Ruckert C."/>
        </authorList>
    </citation>
    <scope>NUCLEOTIDE SEQUENCE</scope>
    <source>
        <strain evidence="1">JCM 3091</strain>
    </source>
</reference>
<protein>
    <recommendedName>
        <fullName evidence="3">Bacteriocin biosynthesis cyclodehydratase domain-containing protein</fullName>
    </recommendedName>
</protein>